<keyword evidence="4" id="KW-1185">Reference proteome</keyword>
<sequence>MEAFQLIAHGAPGKFELREVPEPKPAPDEVLVQVQSCGLNHLDLWLEEGALPVPVALPRTPGGEIAGRILEIGASVEDWKPGDRVAVQSNLFCGECEFCRKGEESLCLKGELLGVQRDGGFAEKVVVPVRALVRLPESADFDASAALTLAGSTAMHMLTNRTAVHPNDWVLVMGASSGVGSAAIQIAKGLGARVVTTASTEAKRVLGKQLGADHVVDSNDPNWPAEVRKITEKRGVDVAVEHIGGEVLPKVFECLARGGTVVTCGATAGRDVTINLWPFFVKQQRLIGSYGRNKADIEATLKWVAAGKLIPVIDSIYPLDETDDAFAHLRSRNVLGKVLIEPYEPISRAGAMA</sequence>
<name>B9XIS6_PEDPL</name>
<dbReference type="EMBL" id="ABOX02000018">
    <property type="protein sequence ID" value="EEF60339.1"/>
    <property type="molecule type" value="Genomic_DNA"/>
</dbReference>
<evidence type="ECO:0000313" key="3">
    <source>
        <dbReference type="EMBL" id="EEF60339.1"/>
    </source>
</evidence>
<accession>B9XIS6</accession>
<evidence type="ECO:0000313" key="4">
    <source>
        <dbReference type="Proteomes" id="UP000003688"/>
    </source>
</evidence>
<evidence type="ECO:0000259" key="2">
    <source>
        <dbReference type="SMART" id="SM00829"/>
    </source>
</evidence>
<dbReference type="RefSeq" id="WP_007415719.1">
    <property type="nucleotide sequence ID" value="NZ_ABOX02000018.1"/>
</dbReference>
<dbReference type="AlphaFoldDB" id="B9XIS6"/>
<dbReference type="InterPro" id="IPR011032">
    <property type="entry name" value="GroES-like_sf"/>
</dbReference>
<dbReference type="InterPro" id="IPR051603">
    <property type="entry name" value="Zinc-ADH_QOR/CCCR"/>
</dbReference>
<dbReference type="Proteomes" id="UP000003688">
    <property type="component" value="Unassembled WGS sequence"/>
</dbReference>
<dbReference type="Gene3D" id="3.90.180.10">
    <property type="entry name" value="Medium-chain alcohol dehydrogenases, catalytic domain"/>
    <property type="match status" value="1"/>
</dbReference>
<comment type="caution">
    <text evidence="3">The sequence shown here is derived from an EMBL/GenBank/DDBJ whole genome shotgun (WGS) entry which is preliminary data.</text>
</comment>
<dbReference type="PANTHER" id="PTHR44154">
    <property type="entry name" value="QUINONE OXIDOREDUCTASE"/>
    <property type="match status" value="1"/>
</dbReference>
<dbReference type="InterPro" id="IPR036291">
    <property type="entry name" value="NAD(P)-bd_dom_sf"/>
</dbReference>
<gene>
    <name evidence="3" type="ORF">Cflav_PD3035</name>
</gene>
<organism evidence="3 4">
    <name type="scientific">Pedosphaera parvula (strain Ellin514)</name>
    <dbReference type="NCBI Taxonomy" id="320771"/>
    <lineage>
        <taxon>Bacteria</taxon>
        <taxon>Pseudomonadati</taxon>
        <taxon>Verrucomicrobiota</taxon>
        <taxon>Pedosphaerae</taxon>
        <taxon>Pedosphaerales</taxon>
        <taxon>Pedosphaeraceae</taxon>
        <taxon>Pedosphaera</taxon>
    </lineage>
</organism>
<feature type="domain" description="Enoyl reductase (ER)" evidence="2">
    <location>
        <begin position="10"/>
        <end position="340"/>
    </location>
</feature>
<dbReference type="Pfam" id="PF08240">
    <property type="entry name" value="ADH_N"/>
    <property type="match status" value="1"/>
</dbReference>
<dbReference type="STRING" id="320771.Cflav_PD3035"/>
<dbReference type="PANTHER" id="PTHR44154:SF1">
    <property type="entry name" value="QUINONE OXIDOREDUCTASE"/>
    <property type="match status" value="1"/>
</dbReference>
<keyword evidence="1" id="KW-0521">NADP</keyword>
<protein>
    <submittedName>
        <fullName evidence="3">Alcohol dehydrogenase zinc-binding domain protein</fullName>
    </submittedName>
</protein>
<proteinExistence type="predicted"/>
<dbReference type="SUPFAM" id="SSF50129">
    <property type="entry name" value="GroES-like"/>
    <property type="match status" value="1"/>
</dbReference>
<dbReference type="SUPFAM" id="SSF51735">
    <property type="entry name" value="NAD(P)-binding Rossmann-fold domains"/>
    <property type="match status" value="1"/>
</dbReference>
<reference evidence="3 4" key="1">
    <citation type="journal article" date="2011" name="J. Bacteriol.">
        <title>Genome sequence of 'Pedosphaera parvula' Ellin514, an aerobic Verrucomicrobial isolate from pasture soil.</title>
        <authorList>
            <person name="Kant R."/>
            <person name="van Passel M.W."/>
            <person name="Sangwan P."/>
            <person name="Palva A."/>
            <person name="Lucas S."/>
            <person name="Copeland A."/>
            <person name="Lapidus A."/>
            <person name="Glavina Del Rio T."/>
            <person name="Dalin E."/>
            <person name="Tice H."/>
            <person name="Bruce D."/>
            <person name="Goodwin L."/>
            <person name="Pitluck S."/>
            <person name="Chertkov O."/>
            <person name="Larimer F.W."/>
            <person name="Land M.L."/>
            <person name="Hauser L."/>
            <person name="Brettin T.S."/>
            <person name="Detter J.C."/>
            <person name="Han S."/>
            <person name="de Vos W.M."/>
            <person name="Janssen P.H."/>
            <person name="Smidt H."/>
        </authorList>
    </citation>
    <scope>NUCLEOTIDE SEQUENCE [LARGE SCALE GENOMIC DNA]</scope>
    <source>
        <strain evidence="3 4">Ellin514</strain>
    </source>
</reference>
<dbReference type="SMART" id="SM00829">
    <property type="entry name" value="PKS_ER"/>
    <property type="match status" value="1"/>
</dbReference>
<dbReference type="InterPro" id="IPR013149">
    <property type="entry name" value="ADH-like_C"/>
</dbReference>
<dbReference type="GO" id="GO:0016491">
    <property type="term" value="F:oxidoreductase activity"/>
    <property type="evidence" value="ECO:0007669"/>
    <property type="project" value="InterPro"/>
</dbReference>
<dbReference type="InterPro" id="IPR020843">
    <property type="entry name" value="ER"/>
</dbReference>
<evidence type="ECO:0000256" key="1">
    <source>
        <dbReference type="ARBA" id="ARBA00022857"/>
    </source>
</evidence>
<dbReference type="OrthoDB" id="9769198at2"/>
<dbReference type="Pfam" id="PF00107">
    <property type="entry name" value="ADH_zinc_N"/>
    <property type="match status" value="1"/>
</dbReference>
<dbReference type="InterPro" id="IPR013154">
    <property type="entry name" value="ADH-like_N"/>
</dbReference>